<evidence type="ECO:0000313" key="3">
    <source>
        <dbReference type="EMBL" id="KHG17668.1"/>
    </source>
</evidence>
<gene>
    <name evidence="3" type="ORF">F383_01921</name>
    <name evidence="2" type="ORF">F383_20079</name>
    <name evidence="4" type="ORF">F383_31899</name>
    <name evidence="1" type="ORF">F383_36864</name>
</gene>
<dbReference type="Proteomes" id="UP000032142">
    <property type="component" value="Unassembled WGS sequence"/>
</dbReference>
<dbReference type="EMBL" id="KN408761">
    <property type="protein sequence ID" value="KHG17668.1"/>
    <property type="molecule type" value="Genomic_DNA"/>
</dbReference>
<reference evidence="1" key="1">
    <citation type="submission" date="2014-09" db="EMBL/GenBank/DDBJ databases">
        <title>G. arboreum L. cv. AKA8401 A2 genome assembly version 1.0.</title>
        <authorList>
            <person name="Mudge J."/>
            <person name="Ramaraj T."/>
            <person name="Lindquist I.E."/>
            <person name="Bharti A.K."/>
            <person name="Sundararajan A."/>
            <person name="Cameron C.T."/>
            <person name="Woodward J.E."/>
            <person name="May G.D."/>
            <person name="Brubaker C."/>
            <person name="Broadhvest J."/>
            <person name="Wilkins T.A."/>
        </authorList>
    </citation>
    <scope>NUCLEOTIDE SEQUENCE</scope>
</reference>
<keyword evidence="5" id="KW-1185">Reference proteome</keyword>
<accession>A0A0B0MDD2</accession>
<sequence length="19" mass="2473">MSFRVRPHVGRWHRFEIYV</sequence>
<organism evidence="1 5">
    <name type="scientific">Gossypium arboreum</name>
    <name type="common">Tree cotton</name>
    <name type="synonym">Gossypium nanking</name>
    <dbReference type="NCBI Taxonomy" id="29729"/>
    <lineage>
        <taxon>Eukaryota</taxon>
        <taxon>Viridiplantae</taxon>
        <taxon>Streptophyta</taxon>
        <taxon>Embryophyta</taxon>
        <taxon>Tracheophyta</taxon>
        <taxon>Spermatophyta</taxon>
        <taxon>Magnoliopsida</taxon>
        <taxon>eudicotyledons</taxon>
        <taxon>Gunneridae</taxon>
        <taxon>Pentapetalae</taxon>
        <taxon>rosids</taxon>
        <taxon>malvids</taxon>
        <taxon>Malvales</taxon>
        <taxon>Malvaceae</taxon>
        <taxon>Malvoideae</taxon>
        <taxon>Gossypium</taxon>
    </lineage>
</organism>
<evidence type="ECO:0000313" key="4">
    <source>
        <dbReference type="EMBL" id="KHG25979.1"/>
    </source>
</evidence>
<dbReference type="EMBL" id="KN434551">
    <property type="protein sequence ID" value="KHG25979.1"/>
    <property type="molecule type" value="Genomic_DNA"/>
</dbReference>
<evidence type="ECO:0000313" key="1">
    <source>
        <dbReference type="EMBL" id="KHF97408.1"/>
    </source>
</evidence>
<reference evidence="5" key="2">
    <citation type="submission" date="2014-09" db="EMBL/GenBank/DDBJ databases">
        <authorList>
            <person name="Mudge J."/>
            <person name="Ramaraj T."/>
            <person name="Lindquist I.E."/>
            <person name="Bharti A.K."/>
            <person name="Sundararajan A."/>
            <person name="Cameron C.T."/>
            <person name="Woodward J.E."/>
            <person name="May G.D."/>
            <person name="Brubaker C."/>
            <person name="Broadhvest J."/>
            <person name="Wilkins T.A."/>
        </authorList>
    </citation>
    <scope>NUCLEOTIDE SEQUENCE</scope>
    <source>
        <strain evidence="5">cv. AKA8401</strain>
    </source>
</reference>
<dbReference type="EMBL" id="KN403083">
    <property type="protein sequence ID" value="KHG15154.1"/>
    <property type="molecule type" value="Genomic_DNA"/>
</dbReference>
<evidence type="ECO:0000313" key="2">
    <source>
        <dbReference type="EMBL" id="KHG15154.1"/>
    </source>
</evidence>
<name>A0A0B0MDD2_GOSAR</name>
<dbReference type="EMBL" id="JRRC01005956">
    <property type="protein sequence ID" value="KHF97408.1"/>
    <property type="molecule type" value="Genomic_DNA"/>
</dbReference>
<proteinExistence type="predicted"/>
<dbReference type="AlphaFoldDB" id="A0A0B0MDD2"/>
<evidence type="ECO:0000313" key="5">
    <source>
        <dbReference type="Proteomes" id="UP000032142"/>
    </source>
</evidence>
<protein>
    <submittedName>
        <fullName evidence="1">Uncharacterized protein</fullName>
    </submittedName>
</protein>